<dbReference type="SUPFAM" id="SSF52058">
    <property type="entry name" value="L domain-like"/>
    <property type="match status" value="1"/>
</dbReference>
<sequence>MFLLFYISSQFLVSRHRHLHCLYMGRFHHIWISENIFEAFSIVYNLEKIRILDSSKDNIVRLGFKIMPDLRYLEFSELELSIGKLHNLENLCLHYLNEVPTYLFNMPKLRHLSVGGKYNGVRFTKNSDSFQINCLQSLGYIHIVDSEDEEIFRCSPNLHTLKCEPSDDYLPDLNFLSQLQSLTISKYPFESDYSVVKFPMNIKKLTLSIICLPWEKMSLIGILPNLEILKLGYKAFIGKIWDTKDDEFQNLKFLKLDSLDLEQWNSSHDHFPVLEQLVLRNCGYLEEIPSEFSNISTLQEIKVFYCGKKGRNFSYGNSSRATRLW</sequence>
<dbReference type="Gene3D" id="3.80.10.10">
    <property type="entry name" value="Ribonuclease Inhibitor"/>
    <property type="match status" value="1"/>
</dbReference>
<evidence type="ECO:0000259" key="2">
    <source>
        <dbReference type="Pfam" id="PF23598"/>
    </source>
</evidence>
<dbReference type="Gramene" id="OE9A086632T1">
    <property type="protein sequence ID" value="OE9A086632C1"/>
    <property type="gene ID" value="OE9A086632"/>
</dbReference>
<organism evidence="3 4">
    <name type="scientific">Olea europaea subsp. europaea</name>
    <dbReference type="NCBI Taxonomy" id="158383"/>
    <lineage>
        <taxon>Eukaryota</taxon>
        <taxon>Viridiplantae</taxon>
        <taxon>Streptophyta</taxon>
        <taxon>Embryophyta</taxon>
        <taxon>Tracheophyta</taxon>
        <taxon>Spermatophyta</taxon>
        <taxon>Magnoliopsida</taxon>
        <taxon>eudicotyledons</taxon>
        <taxon>Gunneridae</taxon>
        <taxon>Pentapetalae</taxon>
        <taxon>asterids</taxon>
        <taxon>lamiids</taxon>
        <taxon>Lamiales</taxon>
        <taxon>Oleaceae</taxon>
        <taxon>Oleeae</taxon>
        <taxon>Olea</taxon>
    </lineage>
</organism>
<keyword evidence="4" id="KW-1185">Reference proteome</keyword>
<evidence type="ECO:0000256" key="1">
    <source>
        <dbReference type="ARBA" id="ARBA00022737"/>
    </source>
</evidence>
<gene>
    <name evidence="3" type="ORF">OLEA9_A086632</name>
</gene>
<protein>
    <recommendedName>
        <fullName evidence="2">Disease resistance R13L4/SHOC-2-like LRR domain-containing protein</fullName>
    </recommendedName>
</protein>
<name>A0A8S0P999_OLEEU</name>
<dbReference type="AlphaFoldDB" id="A0A8S0P999"/>
<accession>A0A8S0P999</accession>
<dbReference type="InterPro" id="IPR055414">
    <property type="entry name" value="LRR_R13L4/SHOC2-like"/>
</dbReference>
<reference evidence="3 4" key="1">
    <citation type="submission" date="2019-12" db="EMBL/GenBank/DDBJ databases">
        <authorList>
            <person name="Alioto T."/>
            <person name="Alioto T."/>
            <person name="Gomez Garrido J."/>
        </authorList>
    </citation>
    <scope>NUCLEOTIDE SEQUENCE [LARGE SCALE GENOMIC DNA]</scope>
</reference>
<feature type="domain" description="Disease resistance R13L4/SHOC-2-like LRR" evidence="2">
    <location>
        <begin position="43"/>
        <end position="307"/>
    </location>
</feature>
<proteinExistence type="predicted"/>
<dbReference type="Pfam" id="PF23598">
    <property type="entry name" value="LRR_14"/>
    <property type="match status" value="1"/>
</dbReference>
<dbReference type="PANTHER" id="PTHR15140">
    <property type="entry name" value="TUBULIN-SPECIFIC CHAPERONE E"/>
    <property type="match status" value="1"/>
</dbReference>
<dbReference type="InterPro" id="IPR032675">
    <property type="entry name" value="LRR_dom_sf"/>
</dbReference>
<dbReference type="OrthoDB" id="1478287at2759"/>
<dbReference type="PANTHER" id="PTHR15140:SF33">
    <property type="entry name" value="LATE BLIGHT RESISTANCE PROTEIN HOMOLOG R1A-3 ISOFORM X1"/>
    <property type="match status" value="1"/>
</dbReference>
<evidence type="ECO:0000313" key="3">
    <source>
        <dbReference type="EMBL" id="CAA2934884.1"/>
    </source>
</evidence>
<keyword evidence="1" id="KW-0677">Repeat</keyword>
<comment type="caution">
    <text evidence="3">The sequence shown here is derived from an EMBL/GenBank/DDBJ whole genome shotgun (WGS) entry which is preliminary data.</text>
</comment>
<dbReference type="Proteomes" id="UP000594638">
    <property type="component" value="Unassembled WGS sequence"/>
</dbReference>
<evidence type="ECO:0000313" key="4">
    <source>
        <dbReference type="Proteomes" id="UP000594638"/>
    </source>
</evidence>
<dbReference type="EMBL" id="CACTIH010000020">
    <property type="protein sequence ID" value="CAA2934884.1"/>
    <property type="molecule type" value="Genomic_DNA"/>
</dbReference>